<dbReference type="PANTHER" id="PTHR43861">
    <property type="entry name" value="TRANS-ACONITATE 2-METHYLTRANSFERASE-RELATED"/>
    <property type="match status" value="1"/>
</dbReference>
<dbReference type="Proteomes" id="UP001500067">
    <property type="component" value="Unassembled WGS sequence"/>
</dbReference>
<organism evidence="1 2">
    <name type="scientific">Nemorincola caseinilytica</name>
    <dbReference type="NCBI Taxonomy" id="2054315"/>
    <lineage>
        <taxon>Bacteria</taxon>
        <taxon>Pseudomonadati</taxon>
        <taxon>Bacteroidota</taxon>
        <taxon>Chitinophagia</taxon>
        <taxon>Chitinophagales</taxon>
        <taxon>Chitinophagaceae</taxon>
        <taxon>Nemorincola</taxon>
    </lineage>
</organism>
<name>A0ABP8NAR6_9BACT</name>
<accession>A0ABP8NAR6</accession>
<sequence length="306" mass="35206">MDAVAKKYRYITKECLFCNSTNEADHPIVYQKNFRDEDLDAGVFSARRTADHFHYDMVRCSKTGLLFSRHILDDEALNELYKGSVVTFGEQTEFIKRDYWRPIADKVGGWQRKRALDIGCSNGFFMEVLKDNGYEEVHGVEPGTEPKAIARADIRDNIYTGFYGPGLYPENHFDLITCFQTLDHLSDPLGMLRNMLYNTKPGGHVYMIMHNTNALQAKIFGERSPIIDVEHIYLFNKENLSELCRKAGFKVTSVFDVKNGYPMSYWVRMSPLPMKKMWVGTLKVLGMYEKMLDINAGNMGIILEKV</sequence>
<reference evidence="2" key="1">
    <citation type="journal article" date="2019" name="Int. J. Syst. Evol. Microbiol.">
        <title>The Global Catalogue of Microorganisms (GCM) 10K type strain sequencing project: providing services to taxonomists for standard genome sequencing and annotation.</title>
        <authorList>
            <consortium name="The Broad Institute Genomics Platform"/>
            <consortium name="The Broad Institute Genome Sequencing Center for Infectious Disease"/>
            <person name="Wu L."/>
            <person name="Ma J."/>
        </authorList>
    </citation>
    <scope>NUCLEOTIDE SEQUENCE [LARGE SCALE GENOMIC DNA]</scope>
    <source>
        <strain evidence="2">JCM 32105</strain>
    </source>
</reference>
<dbReference type="EMBL" id="BAABFA010000007">
    <property type="protein sequence ID" value="GAA4462335.1"/>
    <property type="molecule type" value="Genomic_DNA"/>
</dbReference>
<keyword evidence="2" id="KW-1185">Reference proteome</keyword>
<gene>
    <name evidence="1" type="ORF">GCM10023093_08730</name>
</gene>
<dbReference type="SUPFAM" id="SSF53335">
    <property type="entry name" value="S-adenosyl-L-methionine-dependent methyltransferases"/>
    <property type="match status" value="1"/>
</dbReference>
<evidence type="ECO:0000313" key="1">
    <source>
        <dbReference type="EMBL" id="GAA4462335.1"/>
    </source>
</evidence>
<dbReference type="Pfam" id="PF13489">
    <property type="entry name" value="Methyltransf_23"/>
    <property type="match status" value="1"/>
</dbReference>
<dbReference type="Gene3D" id="3.40.50.150">
    <property type="entry name" value="Vaccinia Virus protein VP39"/>
    <property type="match status" value="1"/>
</dbReference>
<dbReference type="InterPro" id="IPR029063">
    <property type="entry name" value="SAM-dependent_MTases_sf"/>
</dbReference>
<dbReference type="PANTHER" id="PTHR43861:SF6">
    <property type="entry name" value="METHYLTRANSFERASE TYPE 11"/>
    <property type="match status" value="1"/>
</dbReference>
<proteinExistence type="predicted"/>
<evidence type="ECO:0008006" key="3">
    <source>
        <dbReference type="Google" id="ProtNLM"/>
    </source>
</evidence>
<comment type="caution">
    <text evidence="1">The sequence shown here is derived from an EMBL/GenBank/DDBJ whole genome shotgun (WGS) entry which is preliminary data.</text>
</comment>
<evidence type="ECO:0000313" key="2">
    <source>
        <dbReference type="Proteomes" id="UP001500067"/>
    </source>
</evidence>
<dbReference type="CDD" id="cd02440">
    <property type="entry name" value="AdoMet_MTases"/>
    <property type="match status" value="1"/>
</dbReference>
<protein>
    <recommendedName>
        <fullName evidence="3">Class I SAM-dependent methyltransferase</fullName>
    </recommendedName>
</protein>